<evidence type="ECO:0000313" key="4">
    <source>
        <dbReference type="Proteomes" id="UP000014184"/>
    </source>
</evidence>
<proteinExistence type="predicted"/>
<sequence length="199" mass="21570">MRTVILLAVLIAAAAALIYLFVRSRKTAAPPPAPAPLRDPFADSGPQGDPRAIKVGDMLDIGIERVWVRGTLRLSEGGWQWAEHFVDEGGTGQRRWLSVEEDPDVRMVLWTSRPDLDVVPGPATLTVDGVTYRLVERGTASYRSEGTTGLRASGGMDYADYQAPSGERLAFERFDHGSWEASVGTELTPATVTVYPGGN</sequence>
<protein>
    <recommendedName>
        <fullName evidence="2">DUF4178 domain-containing protein</fullName>
    </recommendedName>
</protein>
<organism evidence="3 4">
    <name type="scientific">Thermobifida fusca TM51</name>
    <dbReference type="NCBI Taxonomy" id="1169414"/>
    <lineage>
        <taxon>Bacteria</taxon>
        <taxon>Bacillati</taxon>
        <taxon>Actinomycetota</taxon>
        <taxon>Actinomycetes</taxon>
        <taxon>Streptosporangiales</taxon>
        <taxon>Nocardiopsidaceae</taxon>
        <taxon>Thermobifida</taxon>
    </lineage>
</organism>
<feature type="region of interest" description="Disordered" evidence="1">
    <location>
        <begin position="29"/>
        <end position="48"/>
    </location>
</feature>
<dbReference type="Proteomes" id="UP000014184">
    <property type="component" value="Unassembled WGS sequence"/>
</dbReference>
<keyword evidence="4" id="KW-1185">Reference proteome</keyword>
<dbReference type="InterPro" id="IPR025235">
    <property type="entry name" value="DUF4178"/>
</dbReference>
<feature type="domain" description="DUF4178" evidence="2">
    <location>
        <begin position="54"/>
        <end position="189"/>
    </location>
</feature>
<evidence type="ECO:0000313" key="3">
    <source>
        <dbReference type="EMBL" id="EOR70722.1"/>
    </source>
</evidence>
<dbReference type="Pfam" id="PF13785">
    <property type="entry name" value="DUF4178"/>
    <property type="match status" value="1"/>
</dbReference>
<gene>
    <name evidence="3" type="ORF">TM51_11500</name>
</gene>
<name>A0A9P2T902_THEFU</name>
<accession>A0A9P2T902</accession>
<dbReference type="EMBL" id="AOSG01000061">
    <property type="protein sequence ID" value="EOR70722.1"/>
    <property type="molecule type" value="Genomic_DNA"/>
</dbReference>
<dbReference type="RefSeq" id="WP_011292661.1">
    <property type="nucleotide sequence ID" value="NZ_AOSG01000061.1"/>
</dbReference>
<evidence type="ECO:0000256" key="1">
    <source>
        <dbReference type="SAM" id="MobiDB-lite"/>
    </source>
</evidence>
<reference evidence="3 4" key="1">
    <citation type="journal article" date="2013" name="Genome Announc.">
        <title>Draft Genome Sequence of the Lignocellulose Decomposer Thermobifida fusca Strain TM51.</title>
        <authorList>
            <person name="Toth A."/>
            <person name="Barna T."/>
            <person name="Nagy I."/>
            <person name="Horvath B."/>
            <person name="Nagy I."/>
            <person name="Tancsics A."/>
            <person name="Kriszt B."/>
            <person name="Baka E."/>
            <person name="Fekete C."/>
            <person name="Kukolya J."/>
        </authorList>
    </citation>
    <scope>NUCLEOTIDE SEQUENCE [LARGE SCALE GENOMIC DNA]</scope>
    <source>
        <strain evidence="3 4">TM51</strain>
    </source>
</reference>
<dbReference type="AlphaFoldDB" id="A0A9P2T902"/>
<comment type="caution">
    <text evidence="3">The sequence shown here is derived from an EMBL/GenBank/DDBJ whole genome shotgun (WGS) entry which is preliminary data.</text>
</comment>
<evidence type="ECO:0000259" key="2">
    <source>
        <dbReference type="Pfam" id="PF13785"/>
    </source>
</evidence>